<keyword evidence="2" id="KW-0808">Transferase</keyword>
<dbReference type="PANTHER" id="PTHR13906">
    <property type="entry name" value="PORCUPINE"/>
    <property type="match status" value="1"/>
</dbReference>
<evidence type="ECO:0000313" key="9">
    <source>
        <dbReference type="EMBL" id="SAM06841.1"/>
    </source>
</evidence>
<evidence type="ECO:0000256" key="5">
    <source>
        <dbReference type="ARBA" id="ARBA00023136"/>
    </source>
</evidence>
<evidence type="ECO:0000256" key="2">
    <source>
        <dbReference type="ARBA" id="ARBA00022679"/>
    </source>
</evidence>
<feature type="transmembrane region" description="Helical" evidence="8">
    <location>
        <begin position="391"/>
        <end position="410"/>
    </location>
</feature>
<keyword evidence="10" id="KW-1185">Reference proteome</keyword>
<dbReference type="GO" id="GO:0030258">
    <property type="term" value="P:lipid modification"/>
    <property type="evidence" value="ECO:0007669"/>
    <property type="project" value="TreeGrafter"/>
</dbReference>
<comment type="subcellular location">
    <subcellularLocation>
        <location evidence="1">Membrane</location>
        <topology evidence="1">Multi-pass membrane protein</topology>
    </subcellularLocation>
</comment>
<dbReference type="Pfam" id="PF03062">
    <property type="entry name" value="MBOAT"/>
    <property type="match status" value="1"/>
</dbReference>
<evidence type="ECO:0000256" key="4">
    <source>
        <dbReference type="ARBA" id="ARBA00022989"/>
    </source>
</evidence>
<evidence type="ECO:0000256" key="3">
    <source>
        <dbReference type="ARBA" id="ARBA00022692"/>
    </source>
</evidence>
<organism evidence="9">
    <name type="scientific">Absidia glauca</name>
    <name type="common">Pin mould</name>
    <dbReference type="NCBI Taxonomy" id="4829"/>
    <lineage>
        <taxon>Eukaryota</taxon>
        <taxon>Fungi</taxon>
        <taxon>Fungi incertae sedis</taxon>
        <taxon>Mucoromycota</taxon>
        <taxon>Mucoromycotina</taxon>
        <taxon>Mucoromycetes</taxon>
        <taxon>Mucorales</taxon>
        <taxon>Cunninghamellaceae</taxon>
        <taxon>Absidia</taxon>
    </lineage>
</organism>
<feature type="transmembrane region" description="Helical" evidence="8">
    <location>
        <begin position="274"/>
        <end position="294"/>
    </location>
</feature>
<name>A0A168RGE1_ABSGL</name>
<dbReference type="GO" id="GO:0016020">
    <property type="term" value="C:membrane"/>
    <property type="evidence" value="ECO:0007669"/>
    <property type="project" value="UniProtKB-SubCell"/>
</dbReference>
<evidence type="ECO:0000256" key="7">
    <source>
        <dbReference type="SAM" id="MobiDB-lite"/>
    </source>
</evidence>
<dbReference type="FunCoup" id="A0A168RGE1">
    <property type="interactions" value="253"/>
</dbReference>
<feature type="transmembrane region" description="Helical" evidence="8">
    <location>
        <begin position="161"/>
        <end position="180"/>
    </location>
</feature>
<feature type="region of interest" description="Disordered" evidence="7">
    <location>
        <begin position="505"/>
        <end position="526"/>
    </location>
</feature>
<keyword evidence="6" id="KW-0012">Acyltransferase</keyword>
<dbReference type="OMA" id="YVVMQAA"/>
<evidence type="ECO:0000256" key="8">
    <source>
        <dbReference type="SAM" id="Phobius"/>
    </source>
</evidence>
<dbReference type="OrthoDB" id="286734at2759"/>
<proteinExistence type="predicted"/>
<dbReference type="GO" id="GO:0016746">
    <property type="term" value="F:acyltransferase activity"/>
    <property type="evidence" value="ECO:0007669"/>
    <property type="project" value="UniProtKB-KW"/>
</dbReference>
<dbReference type="STRING" id="4829.A0A168RGE1"/>
<feature type="transmembrane region" description="Helical" evidence="8">
    <location>
        <begin position="91"/>
        <end position="107"/>
    </location>
</feature>
<feature type="transmembrane region" description="Helical" evidence="8">
    <location>
        <begin position="20"/>
        <end position="37"/>
    </location>
</feature>
<dbReference type="EMBL" id="LT554635">
    <property type="protein sequence ID" value="SAM06841.1"/>
    <property type="molecule type" value="Genomic_DNA"/>
</dbReference>
<evidence type="ECO:0000256" key="1">
    <source>
        <dbReference type="ARBA" id="ARBA00004141"/>
    </source>
</evidence>
<keyword evidence="3 8" id="KW-0812">Transmembrane</keyword>
<sequence length="526" mass="59935">MDSFFTSLAQKMGGQIQTDHLKLLTCLLATYPSAYLFKALPNASSKHLFSILFSTYTLVAVLKSWAGFIHVTSTCLFTYFFMKYYRGPDGPWINFAVLMISMALCHLDRQFNDIRGDAVLDYSGAMMIAVIKLSGFGFNVLDGRTEAHSDFFKRMAIKGDYPTLVSFFGWMFFFAGFLIGPSFDYMDYIRLVTLPLNETSPTPLTDKQRRITLSVKNPLTMLLLKVFVLILGLIYIHPTYNYEALLTKPYTDLPFVSRFIFVQIASTMTRFRFYTVWFLTEGACMISGIAFNGFDENDQPLWDRVTNANLGTEWSPSVRMTSVRWNSGANRWLNRYVYMRVGTPGSKKGVKAMALTYVVSSVWHGFHSGYYGNITERYNGIHSAHTFSFKAFFLISALLQYVGVTMRRLVRPLLMTPDMMHELPLKKLYDMAGVFITVSCLNLTCASFFLLESTKYMSAFRSVYNYHYIAILVGGGALMVAKPTLIALQKKRVARYQQDKQQQADQVEGLEVKQPQTDKSAVFKTE</sequence>
<accession>A0A168RGE1</accession>
<feature type="transmembrane region" description="Helical" evidence="8">
    <location>
        <begin position="466"/>
        <end position="488"/>
    </location>
</feature>
<dbReference type="InParanoid" id="A0A168RGE1"/>
<feature type="transmembrane region" description="Helical" evidence="8">
    <location>
        <begin position="49"/>
        <end position="71"/>
    </location>
</feature>
<dbReference type="InterPro" id="IPR049941">
    <property type="entry name" value="LPLAT_7/PORCN-like"/>
</dbReference>
<feature type="transmembrane region" description="Helical" evidence="8">
    <location>
        <begin position="119"/>
        <end position="141"/>
    </location>
</feature>
<evidence type="ECO:0000256" key="6">
    <source>
        <dbReference type="ARBA" id="ARBA00023315"/>
    </source>
</evidence>
<feature type="transmembrane region" description="Helical" evidence="8">
    <location>
        <begin position="219"/>
        <end position="237"/>
    </location>
</feature>
<dbReference type="PANTHER" id="PTHR13906:SF4">
    <property type="entry name" value="LYSOPHOSPHOLIPID ACYLTRANSFERASE 6"/>
    <property type="match status" value="1"/>
</dbReference>
<reference evidence="9" key="1">
    <citation type="submission" date="2016-04" db="EMBL/GenBank/DDBJ databases">
        <authorList>
            <person name="Evans L.H."/>
            <person name="Alamgir A."/>
            <person name="Owens N."/>
            <person name="Weber N.D."/>
            <person name="Virtaneva K."/>
            <person name="Barbian K."/>
            <person name="Babar A."/>
            <person name="Rosenke K."/>
        </authorList>
    </citation>
    <scope>NUCLEOTIDE SEQUENCE [LARGE SCALE GENOMIC DNA]</scope>
    <source>
        <strain evidence="9">CBS 101.48</strain>
    </source>
</reference>
<feature type="transmembrane region" description="Helical" evidence="8">
    <location>
        <begin position="431"/>
        <end position="451"/>
    </location>
</feature>
<protein>
    <submittedName>
        <fullName evidence="9">Uncharacterized protein</fullName>
    </submittedName>
</protein>
<feature type="transmembrane region" description="Helical" evidence="8">
    <location>
        <begin position="354"/>
        <end position="371"/>
    </location>
</feature>
<dbReference type="Proteomes" id="UP000078561">
    <property type="component" value="Unassembled WGS sequence"/>
</dbReference>
<evidence type="ECO:0000313" key="10">
    <source>
        <dbReference type="Proteomes" id="UP000078561"/>
    </source>
</evidence>
<gene>
    <name evidence="9" type="primary">ABSGL_12540.1 scaffold 12955</name>
</gene>
<keyword evidence="5 8" id="KW-0472">Membrane</keyword>
<dbReference type="AlphaFoldDB" id="A0A168RGE1"/>
<keyword evidence="4 8" id="KW-1133">Transmembrane helix</keyword>
<dbReference type="InterPro" id="IPR004299">
    <property type="entry name" value="MBOAT_fam"/>
</dbReference>